<dbReference type="OrthoDB" id="143923at2759"/>
<organism evidence="1 2">
    <name type="scientific">Phytophthora pseudosyringae</name>
    <dbReference type="NCBI Taxonomy" id="221518"/>
    <lineage>
        <taxon>Eukaryota</taxon>
        <taxon>Sar</taxon>
        <taxon>Stramenopiles</taxon>
        <taxon>Oomycota</taxon>
        <taxon>Peronosporomycetes</taxon>
        <taxon>Peronosporales</taxon>
        <taxon>Peronosporaceae</taxon>
        <taxon>Phytophthora</taxon>
    </lineage>
</organism>
<sequence>MLNAVPRIRFLQPIEEDANGVLARMLEVSMNGVIRVGSYALRYTPIVDTLIWLRINRPDVTLKVLYHRHWCWTNHQAPIVLGLLYFFGVETRHTKSTGLHMKMIAVVYTYCFSGSANLGEAGFGGNVELNTVVGAASSYGHYAGGCTQNGVGGRRERCEGNQKKTVVVGGGDAGNADSNQVSSCHG</sequence>
<evidence type="ECO:0000313" key="2">
    <source>
        <dbReference type="Proteomes" id="UP000694044"/>
    </source>
</evidence>
<keyword evidence="2" id="KW-1185">Reference proteome</keyword>
<dbReference type="EMBL" id="JAGDFM010000660">
    <property type="protein sequence ID" value="KAG7376594.1"/>
    <property type="molecule type" value="Genomic_DNA"/>
</dbReference>
<comment type="caution">
    <text evidence="1">The sequence shown here is derived from an EMBL/GenBank/DDBJ whole genome shotgun (WGS) entry which is preliminary data.</text>
</comment>
<name>A0A8T1VAM2_9STRA</name>
<evidence type="ECO:0000313" key="1">
    <source>
        <dbReference type="EMBL" id="KAG7376594.1"/>
    </source>
</evidence>
<gene>
    <name evidence="1" type="ORF">PHYPSEUDO_013116</name>
</gene>
<reference evidence="1" key="1">
    <citation type="submission" date="2021-02" db="EMBL/GenBank/DDBJ databases">
        <authorList>
            <person name="Palmer J.M."/>
        </authorList>
    </citation>
    <scope>NUCLEOTIDE SEQUENCE</scope>
    <source>
        <strain evidence="1">SCRP734</strain>
    </source>
</reference>
<dbReference type="Proteomes" id="UP000694044">
    <property type="component" value="Unassembled WGS sequence"/>
</dbReference>
<accession>A0A8T1VAM2</accession>
<dbReference type="AlphaFoldDB" id="A0A8T1VAM2"/>
<proteinExistence type="predicted"/>
<protein>
    <submittedName>
        <fullName evidence="1">Uncharacterized protein</fullName>
    </submittedName>
</protein>